<comment type="caution">
    <text evidence="1">The sequence shown here is derived from an EMBL/GenBank/DDBJ whole genome shotgun (WGS) entry which is preliminary data.</text>
</comment>
<protein>
    <submittedName>
        <fullName evidence="1">Uncharacterized protein</fullName>
    </submittedName>
</protein>
<name>A0ACC1DCT9_9NEOP</name>
<gene>
    <name evidence="1" type="ORF">K1T71_002476</name>
</gene>
<reference evidence="1 2" key="1">
    <citation type="journal article" date="2021" name="Front. Genet.">
        <title>Chromosome-Level Genome Assembly Reveals Significant Gene Expansion in the Toll and IMD Signaling Pathways of Dendrolimus kikuchii.</title>
        <authorList>
            <person name="Zhou J."/>
            <person name="Wu P."/>
            <person name="Xiong Z."/>
            <person name="Liu N."/>
            <person name="Zhao N."/>
            <person name="Ji M."/>
            <person name="Qiu Y."/>
            <person name="Yang B."/>
        </authorList>
    </citation>
    <scope>NUCLEOTIDE SEQUENCE [LARGE SCALE GENOMIC DNA]</scope>
    <source>
        <strain evidence="1">Ann1</strain>
    </source>
</reference>
<sequence length="316" mass="37050">MFCKDYNLRNPDFEKLGYVVATANLNDKHDRSAPTDYHWKILKCRMIIFSNSSILACPDKQDVKRVHIIFNKLSDDYDKLNSLFTKFCLMQNGSIQKTTPDIFKMCFEYTMTAKIAPNWNTLGTNYLINNRNFLTCNKPQDGLEYHILCNESVTTLKLKPIKIIFLRSRDEFIPGEWIRVLPSLNRATIEDRCQRLPEYGHFKSYKDLRRHWKNIHGYRLPEEECQSYYMVRFWRGDPLTYPKICILGEFPIITPVPKHTENVVLSNFIQCLKHNFSAVLGQRMIIESSMPEVSLGFPDTQEVSLCTPTLNIRKNL</sequence>
<organism evidence="1 2">
    <name type="scientific">Dendrolimus kikuchii</name>
    <dbReference type="NCBI Taxonomy" id="765133"/>
    <lineage>
        <taxon>Eukaryota</taxon>
        <taxon>Metazoa</taxon>
        <taxon>Ecdysozoa</taxon>
        <taxon>Arthropoda</taxon>
        <taxon>Hexapoda</taxon>
        <taxon>Insecta</taxon>
        <taxon>Pterygota</taxon>
        <taxon>Neoptera</taxon>
        <taxon>Endopterygota</taxon>
        <taxon>Lepidoptera</taxon>
        <taxon>Glossata</taxon>
        <taxon>Ditrysia</taxon>
        <taxon>Bombycoidea</taxon>
        <taxon>Lasiocampidae</taxon>
        <taxon>Dendrolimus</taxon>
    </lineage>
</organism>
<dbReference type="EMBL" id="CM034390">
    <property type="protein sequence ID" value="KAJ0181754.1"/>
    <property type="molecule type" value="Genomic_DNA"/>
</dbReference>
<evidence type="ECO:0000313" key="1">
    <source>
        <dbReference type="EMBL" id="KAJ0181754.1"/>
    </source>
</evidence>
<accession>A0ACC1DCT9</accession>
<dbReference type="Proteomes" id="UP000824533">
    <property type="component" value="Linkage Group LG04"/>
</dbReference>
<proteinExistence type="predicted"/>
<keyword evidence="2" id="KW-1185">Reference proteome</keyword>
<evidence type="ECO:0000313" key="2">
    <source>
        <dbReference type="Proteomes" id="UP000824533"/>
    </source>
</evidence>